<dbReference type="InterPro" id="IPR029062">
    <property type="entry name" value="Class_I_gatase-like"/>
</dbReference>
<evidence type="ECO:0000313" key="2">
    <source>
        <dbReference type="Proteomes" id="UP000602759"/>
    </source>
</evidence>
<sequence>MEETMVMRHNNIPFELESRLKEYGADFSTARLPFAPHVVLDDQLITGQNPLSAASTAQTMIELLTYPGNL</sequence>
<comment type="caution">
    <text evidence="1">The sequence shown here is derived from an EMBL/GenBank/DDBJ whole genome shotgun (WGS) entry which is preliminary data.</text>
</comment>
<dbReference type="Gene3D" id="3.40.50.880">
    <property type="match status" value="1"/>
</dbReference>
<gene>
    <name evidence="1" type="ORF">H8B06_05490</name>
</gene>
<organism evidence="1 2">
    <name type="scientific">Sphingobacterium micropteri</name>
    <dbReference type="NCBI Taxonomy" id="2763501"/>
    <lineage>
        <taxon>Bacteria</taxon>
        <taxon>Pseudomonadati</taxon>
        <taxon>Bacteroidota</taxon>
        <taxon>Sphingobacteriia</taxon>
        <taxon>Sphingobacteriales</taxon>
        <taxon>Sphingobacteriaceae</taxon>
        <taxon>Sphingobacterium</taxon>
    </lineage>
</organism>
<dbReference type="RefSeq" id="WP_190993288.1">
    <property type="nucleotide sequence ID" value="NZ_JACOIK010000003.1"/>
</dbReference>
<evidence type="ECO:0000313" key="1">
    <source>
        <dbReference type="EMBL" id="MBD1432272.1"/>
    </source>
</evidence>
<dbReference type="EMBL" id="JACOIK010000003">
    <property type="protein sequence ID" value="MBD1432272.1"/>
    <property type="molecule type" value="Genomic_DNA"/>
</dbReference>
<dbReference type="SUPFAM" id="SSF52317">
    <property type="entry name" value="Class I glutamine amidotransferase-like"/>
    <property type="match status" value="1"/>
</dbReference>
<keyword evidence="2" id="KW-1185">Reference proteome</keyword>
<evidence type="ECO:0008006" key="3">
    <source>
        <dbReference type="Google" id="ProtNLM"/>
    </source>
</evidence>
<accession>A0ABR7YLS3</accession>
<proteinExistence type="predicted"/>
<reference evidence="1 2" key="1">
    <citation type="submission" date="2020-08" db="EMBL/GenBank/DDBJ databases">
        <title>Sphingobacterium sp. DN00404 isolated from aquaculture water.</title>
        <authorList>
            <person name="Zhang M."/>
        </authorList>
    </citation>
    <scope>NUCLEOTIDE SEQUENCE [LARGE SCALE GENOMIC DNA]</scope>
    <source>
        <strain evidence="1 2">DN00404</strain>
    </source>
</reference>
<name>A0ABR7YLS3_9SPHI</name>
<dbReference type="Proteomes" id="UP000602759">
    <property type="component" value="Unassembled WGS sequence"/>
</dbReference>
<protein>
    <recommendedName>
        <fullName evidence="3">DJ-1/PfpI domain-containing protein</fullName>
    </recommendedName>
</protein>